<keyword evidence="1" id="KW-0472">Membrane</keyword>
<dbReference type="Pfam" id="PF10767">
    <property type="entry name" value="YbjO_DH-like"/>
    <property type="match status" value="1"/>
</dbReference>
<dbReference type="RefSeq" id="WP_105593476.1">
    <property type="nucleotide sequence ID" value="NZ_PDET01000009.1"/>
</dbReference>
<reference evidence="2 3" key="1">
    <citation type="submission" date="2017-10" db="EMBL/GenBank/DDBJ databases">
        <title>Draft genome of two endophytic bacteria isolated from 'guarana' Paullinia cupana (Mart.) Ducke.</title>
        <authorList>
            <person name="Siqueira K.A."/>
            <person name="Liotti R.G."/>
            <person name="Mendes T.A."/>
            <person name="Soares M.A."/>
        </authorList>
    </citation>
    <scope>NUCLEOTIDE SEQUENCE [LARGE SCALE GENOMIC DNA]</scope>
    <source>
        <strain evidence="2 3">342</strain>
    </source>
</reference>
<dbReference type="AlphaFoldDB" id="A0A2S9IAE1"/>
<evidence type="ECO:0000256" key="1">
    <source>
        <dbReference type="SAM" id="Phobius"/>
    </source>
</evidence>
<gene>
    <name evidence="2" type="ORF">CQW29_14715</name>
</gene>
<proteinExistence type="predicted"/>
<feature type="transmembrane region" description="Helical" evidence="1">
    <location>
        <begin position="126"/>
        <end position="148"/>
    </location>
</feature>
<feature type="transmembrane region" description="Helical" evidence="1">
    <location>
        <begin position="62"/>
        <end position="81"/>
    </location>
</feature>
<name>A0A2S9IAE1_9GAMM</name>
<feature type="transmembrane region" description="Helical" evidence="1">
    <location>
        <begin position="93"/>
        <end position="114"/>
    </location>
</feature>
<organism evidence="2 3">
    <name type="scientific">Pantoea coffeiphila</name>
    <dbReference type="NCBI Taxonomy" id="1465635"/>
    <lineage>
        <taxon>Bacteria</taxon>
        <taxon>Pseudomonadati</taxon>
        <taxon>Pseudomonadota</taxon>
        <taxon>Gammaproteobacteria</taxon>
        <taxon>Enterobacterales</taxon>
        <taxon>Erwiniaceae</taxon>
        <taxon>Pantoea</taxon>
    </lineage>
</organism>
<dbReference type="Proteomes" id="UP000239181">
    <property type="component" value="Unassembled WGS sequence"/>
</dbReference>
<evidence type="ECO:0000313" key="3">
    <source>
        <dbReference type="Proteomes" id="UP000239181"/>
    </source>
</evidence>
<dbReference type="InterPro" id="IPR019703">
    <property type="entry name" value="YbjO_DH-like"/>
</dbReference>
<protein>
    <recommendedName>
        <fullName evidence="4">DUF2593 domain-containing protein</fullName>
    </recommendedName>
</protein>
<keyword evidence="1" id="KW-1133">Transmembrane helix</keyword>
<keyword evidence="1" id="KW-0812">Transmembrane</keyword>
<sequence length="157" mass="17541">MSEVFRGGGTLSGDRMAIPVPVLIAGSAVIATRVLSVLLLANELGYEEVMNFIHRSAQSWDSTLIFIASQLIFFLELRCAIAMIRGRNWGRWTFLATQVVVLLYMMVATLTGIYPEIFSISGEDNVRIISSLIAQKLPDMLVLLLVFVPVSSRHYYR</sequence>
<dbReference type="EMBL" id="PDET01000009">
    <property type="protein sequence ID" value="PRD14756.1"/>
    <property type="molecule type" value="Genomic_DNA"/>
</dbReference>
<feature type="transmembrane region" description="Helical" evidence="1">
    <location>
        <begin position="20"/>
        <end position="42"/>
    </location>
</feature>
<dbReference type="OrthoDB" id="6546659at2"/>
<evidence type="ECO:0000313" key="2">
    <source>
        <dbReference type="EMBL" id="PRD14756.1"/>
    </source>
</evidence>
<accession>A0A2S9IAE1</accession>
<comment type="caution">
    <text evidence="2">The sequence shown here is derived from an EMBL/GenBank/DDBJ whole genome shotgun (WGS) entry which is preliminary data.</text>
</comment>
<keyword evidence="3" id="KW-1185">Reference proteome</keyword>
<evidence type="ECO:0008006" key="4">
    <source>
        <dbReference type="Google" id="ProtNLM"/>
    </source>
</evidence>